<dbReference type="STRING" id="53326.A0A016VK28"/>
<keyword evidence="4" id="KW-0175">Coiled coil</keyword>
<evidence type="ECO:0000259" key="6">
    <source>
        <dbReference type="PROSITE" id="PS51036"/>
    </source>
</evidence>
<dbReference type="SUPFAM" id="SSF57716">
    <property type="entry name" value="Glucocorticoid receptor-like (DNA-binding domain)"/>
    <property type="match status" value="1"/>
</dbReference>
<keyword evidence="1" id="KW-0479">Metal-binding</keyword>
<dbReference type="InterPro" id="IPR041545">
    <property type="entry name" value="DUF5601"/>
</dbReference>
<dbReference type="GO" id="GO:0005829">
    <property type="term" value="C:cytosol"/>
    <property type="evidence" value="ECO:0007669"/>
    <property type="project" value="TreeGrafter"/>
</dbReference>
<dbReference type="GO" id="GO:0005085">
    <property type="term" value="F:guanyl-nucleotide exchange factor activity"/>
    <property type="evidence" value="ECO:0007669"/>
    <property type="project" value="InterPro"/>
</dbReference>
<dbReference type="SUPFAM" id="SSF109993">
    <property type="entry name" value="VPS9 domain"/>
    <property type="match status" value="1"/>
</dbReference>
<dbReference type="PROSITE" id="PS51036">
    <property type="entry name" value="ZF_A20"/>
    <property type="match status" value="1"/>
</dbReference>
<comment type="caution">
    <text evidence="8">The sequence shown here is derived from an EMBL/GenBank/DDBJ whole genome shotgun (WGS) entry which is preliminary data.</text>
</comment>
<accession>A0A016VK28</accession>
<dbReference type="InterPro" id="IPR002653">
    <property type="entry name" value="Znf_A20"/>
</dbReference>
<dbReference type="PROSITE" id="PS51205">
    <property type="entry name" value="VPS9"/>
    <property type="match status" value="1"/>
</dbReference>
<dbReference type="Gene3D" id="1.20.5.4770">
    <property type="match status" value="1"/>
</dbReference>
<gene>
    <name evidence="8" type="primary">Acey_s0009.g521</name>
    <name evidence="8" type="synonym">Acey-rabx-5</name>
    <name evidence="8" type="ORF">Y032_0009g521</name>
</gene>
<dbReference type="InterPro" id="IPR003123">
    <property type="entry name" value="VPS9"/>
</dbReference>
<evidence type="ECO:0000256" key="4">
    <source>
        <dbReference type="SAM" id="Coils"/>
    </source>
</evidence>
<dbReference type="PANTHER" id="PTHR23101:SF122">
    <property type="entry name" value="RABAPTIN-5-ASSOCIATED EXCHANGE FACTOR FOR RAB5"/>
    <property type="match status" value="1"/>
</dbReference>
<dbReference type="GO" id="GO:0003677">
    <property type="term" value="F:DNA binding"/>
    <property type="evidence" value="ECO:0007669"/>
    <property type="project" value="InterPro"/>
</dbReference>
<dbReference type="Gene3D" id="1.10.246.120">
    <property type="match status" value="1"/>
</dbReference>
<keyword evidence="9" id="KW-1185">Reference proteome</keyword>
<dbReference type="Pfam" id="PF18151">
    <property type="entry name" value="DUF5601"/>
    <property type="match status" value="1"/>
</dbReference>
<dbReference type="Gene3D" id="1.20.1050.80">
    <property type="entry name" value="VPS9 domain"/>
    <property type="match status" value="1"/>
</dbReference>
<dbReference type="GO" id="GO:0016192">
    <property type="term" value="P:vesicle-mediated transport"/>
    <property type="evidence" value="ECO:0007669"/>
    <property type="project" value="InterPro"/>
</dbReference>
<dbReference type="EMBL" id="JARK01001345">
    <property type="protein sequence ID" value="EYC27093.1"/>
    <property type="molecule type" value="Genomic_DNA"/>
</dbReference>
<dbReference type="Proteomes" id="UP000024635">
    <property type="component" value="Unassembled WGS sequence"/>
</dbReference>
<dbReference type="InterPro" id="IPR037191">
    <property type="entry name" value="VPS9_dom_sf"/>
</dbReference>
<evidence type="ECO:0000256" key="1">
    <source>
        <dbReference type="ARBA" id="ARBA00022723"/>
    </source>
</evidence>
<evidence type="ECO:0000256" key="2">
    <source>
        <dbReference type="ARBA" id="ARBA00022771"/>
    </source>
</evidence>
<feature type="coiled-coil region" evidence="4">
    <location>
        <begin position="422"/>
        <end position="456"/>
    </location>
</feature>
<protein>
    <recommendedName>
        <fullName evidence="10">A20-like zinc finger</fullName>
    </recommendedName>
</protein>
<evidence type="ECO:0000259" key="7">
    <source>
        <dbReference type="PROSITE" id="PS51205"/>
    </source>
</evidence>
<evidence type="ECO:0000313" key="9">
    <source>
        <dbReference type="Proteomes" id="UP000024635"/>
    </source>
</evidence>
<feature type="compositionally biased region" description="Low complexity" evidence="5">
    <location>
        <begin position="111"/>
        <end position="120"/>
    </location>
</feature>
<sequence length="514" mass="58787">MRDLWLFQMTSNHDDVFVDGEETELSRRLKVQINEKDLLCVNGCGFYGTPQWGNRCSKCWREHQIAEKRSQDYAKNKTLLGFDSFQERRKMTTESRTMTIKKIFRSPSMLASTSSDSLSSAQHVSPNGTPVRLRQLSPDSKAARELFTEFLVKSLPTSVLQEVTRQVKYAVMKIHELRVSPDEMSELVQGFYQYLIDKLNQSPFFNQEKCKVKVEDVIAEVEKYICTCCYNNLFCASSDEEVADLSLQDRIRSLNWVTAGFLETKLDFTRQAVRNLLDDAIAEMIDINSHRRSDEKLECLVRCSHRIFEALKESGAPTSADEFLPVLIYVLLKGNPPLIQSNVKFISRFALPTRIMSGESGYFFTNLSCALQFVQDMNYASLKMERSEFEAYTSGDLVPPLNMMNCGCNQALGSMEESLAKLRELIQRQHALSSRIDEVERRLSVEEAELSEEFRKIMAMYPSQEYQKLKEQLAREEKETMEVCSLTSMLSSSSRSSGEVEEPVKEQATSTAAE</sequence>
<evidence type="ECO:0000256" key="5">
    <source>
        <dbReference type="SAM" id="MobiDB-lite"/>
    </source>
</evidence>
<dbReference type="SMART" id="SM00167">
    <property type="entry name" value="VPS9"/>
    <property type="match status" value="1"/>
</dbReference>
<evidence type="ECO:0000256" key="3">
    <source>
        <dbReference type="ARBA" id="ARBA00022833"/>
    </source>
</evidence>
<reference evidence="9" key="1">
    <citation type="journal article" date="2015" name="Nat. Genet.">
        <title>The genome and transcriptome of the zoonotic hookworm Ancylostoma ceylanicum identify infection-specific gene families.</title>
        <authorList>
            <person name="Schwarz E.M."/>
            <person name="Hu Y."/>
            <person name="Antoshechkin I."/>
            <person name="Miller M.M."/>
            <person name="Sternberg P.W."/>
            <person name="Aroian R.V."/>
        </authorList>
    </citation>
    <scope>NUCLEOTIDE SEQUENCE</scope>
    <source>
        <strain evidence="9">HY135</strain>
    </source>
</reference>
<dbReference type="Pfam" id="PF02204">
    <property type="entry name" value="VPS9"/>
    <property type="match status" value="1"/>
</dbReference>
<dbReference type="SMART" id="SM00259">
    <property type="entry name" value="ZnF_A20"/>
    <property type="match status" value="1"/>
</dbReference>
<keyword evidence="3" id="KW-0862">Zinc</keyword>
<feature type="compositionally biased region" description="Low complexity" evidence="5">
    <location>
        <begin position="487"/>
        <end position="497"/>
    </location>
</feature>
<feature type="domain" description="A20-type" evidence="6">
    <location>
        <begin position="34"/>
        <end position="68"/>
    </location>
</feature>
<dbReference type="PANTHER" id="PTHR23101">
    <property type="entry name" value="RAB GDP/GTP EXCHANGE FACTOR"/>
    <property type="match status" value="1"/>
</dbReference>
<evidence type="ECO:0008006" key="10">
    <source>
        <dbReference type="Google" id="ProtNLM"/>
    </source>
</evidence>
<dbReference type="Pfam" id="PF01754">
    <property type="entry name" value="zf-A20"/>
    <property type="match status" value="1"/>
</dbReference>
<feature type="region of interest" description="Disordered" evidence="5">
    <location>
        <begin position="487"/>
        <end position="514"/>
    </location>
</feature>
<organism evidence="8 9">
    <name type="scientific">Ancylostoma ceylanicum</name>
    <dbReference type="NCBI Taxonomy" id="53326"/>
    <lineage>
        <taxon>Eukaryota</taxon>
        <taxon>Metazoa</taxon>
        <taxon>Ecdysozoa</taxon>
        <taxon>Nematoda</taxon>
        <taxon>Chromadorea</taxon>
        <taxon>Rhabditida</taxon>
        <taxon>Rhabditina</taxon>
        <taxon>Rhabditomorpha</taxon>
        <taxon>Strongyloidea</taxon>
        <taxon>Ancylostomatidae</taxon>
        <taxon>Ancylostomatinae</taxon>
        <taxon>Ancylostoma</taxon>
    </lineage>
</organism>
<dbReference type="GO" id="GO:0030139">
    <property type="term" value="C:endocytic vesicle"/>
    <property type="evidence" value="ECO:0007669"/>
    <property type="project" value="TreeGrafter"/>
</dbReference>
<dbReference type="GO" id="GO:0008270">
    <property type="term" value="F:zinc ion binding"/>
    <property type="evidence" value="ECO:0007669"/>
    <property type="project" value="UniProtKB-KW"/>
</dbReference>
<dbReference type="GO" id="GO:0031267">
    <property type="term" value="F:small GTPase binding"/>
    <property type="evidence" value="ECO:0007669"/>
    <property type="project" value="TreeGrafter"/>
</dbReference>
<dbReference type="InterPro" id="IPR045046">
    <property type="entry name" value="Vps9-like"/>
</dbReference>
<dbReference type="AlphaFoldDB" id="A0A016VK28"/>
<name>A0A016VK28_9BILA</name>
<feature type="region of interest" description="Disordered" evidence="5">
    <location>
        <begin position="111"/>
        <end position="134"/>
    </location>
</feature>
<proteinExistence type="predicted"/>
<keyword evidence="2" id="KW-0863">Zinc-finger</keyword>
<evidence type="ECO:0000313" key="8">
    <source>
        <dbReference type="EMBL" id="EYC27093.1"/>
    </source>
</evidence>
<dbReference type="OrthoDB" id="300289at2759"/>
<feature type="domain" description="VPS9" evidence="7">
    <location>
        <begin position="241"/>
        <end position="383"/>
    </location>
</feature>